<evidence type="ECO:0000313" key="2">
    <source>
        <dbReference type="EMBL" id="ACS84102.1"/>
    </source>
</evidence>
<evidence type="ECO:0000313" key="3">
    <source>
        <dbReference type="Proteomes" id="UP000002734"/>
    </source>
</evidence>
<dbReference type="InterPro" id="IPR058229">
    <property type="entry name" value="YdhW-like"/>
</dbReference>
<gene>
    <name evidence="2" type="ordered locus">Dd703_0285</name>
</gene>
<protein>
    <submittedName>
        <fullName evidence="2">Uncharacterized protein</fullName>
    </submittedName>
</protein>
<dbReference type="NCBIfam" id="NF007411">
    <property type="entry name" value="PRK09947.1"/>
    <property type="match status" value="1"/>
</dbReference>
<dbReference type="HOGENOM" id="CLU_111062_0_0_6"/>
<dbReference type="EMBL" id="CP001654">
    <property type="protein sequence ID" value="ACS84102.1"/>
    <property type="molecule type" value="Genomic_DNA"/>
</dbReference>
<dbReference type="STRING" id="579405.Dd703_0285"/>
<organism evidence="2 3">
    <name type="scientific">Musicola paradisiaca (strain Ech703)</name>
    <name type="common">Dickeya paradisiaca</name>
    <name type="synonym">Dickeya dadantii</name>
    <dbReference type="NCBI Taxonomy" id="579405"/>
    <lineage>
        <taxon>Bacteria</taxon>
        <taxon>Pseudomonadati</taxon>
        <taxon>Pseudomonadota</taxon>
        <taxon>Gammaproteobacteria</taxon>
        <taxon>Enterobacterales</taxon>
        <taxon>Pectobacteriaceae</taxon>
        <taxon>Musicola</taxon>
    </lineage>
</organism>
<proteinExistence type="predicted"/>
<sequence length="227" mass="25503">MNSEHHNDACETPPDSVADPGLRRLLLPFSQHAQRPTATPAEVPPSTDEPLPAFMALAEYIRQSSLREELVARSTLAEPPFALTPEQAAQQLAEIQASEACTDIRCIAQDEEAYYYSGRSISDNYARILACIRHQDICRTVAESVRFECRTYPRPYQLRMLQLAPYNLDNATIDSALAAIARTDEFRDIHTVLASNGTVYLYSDRFMSSGKAQGLCEWLEVEQYENP</sequence>
<accession>C6C7I4</accession>
<dbReference type="Proteomes" id="UP000002734">
    <property type="component" value="Chromosome"/>
</dbReference>
<dbReference type="AlphaFoldDB" id="C6C7I4"/>
<dbReference type="eggNOG" id="ENOG502ZHI0">
    <property type="taxonomic scope" value="Bacteria"/>
</dbReference>
<name>C6C7I4_MUSP7</name>
<reference evidence="2" key="1">
    <citation type="submission" date="2009-06" db="EMBL/GenBank/DDBJ databases">
        <title>Complete sequence of Dickeya dadantii Ech703.</title>
        <authorList>
            <consortium name="US DOE Joint Genome Institute"/>
            <person name="Lucas S."/>
            <person name="Copeland A."/>
            <person name="Lapidus A."/>
            <person name="Glavina del Rio T."/>
            <person name="Dalin E."/>
            <person name="Tice H."/>
            <person name="Bruce D."/>
            <person name="Goodwin L."/>
            <person name="Pitluck S."/>
            <person name="Chertkov O."/>
            <person name="Brettin T."/>
            <person name="Detter J.C."/>
            <person name="Han C."/>
            <person name="Larimer F."/>
            <person name="Land M."/>
            <person name="Hauser L."/>
            <person name="Kyrpides N."/>
            <person name="Mikhailova N."/>
            <person name="Balakrishnan V."/>
            <person name="Glasner J."/>
            <person name="Perna N.T."/>
        </authorList>
    </citation>
    <scope>NUCLEOTIDE SEQUENCE [LARGE SCALE GENOMIC DNA]</scope>
    <source>
        <strain evidence="2">Ech703</strain>
    </source>
</reference>
<keyword evidence="3" id="KW-1185">Reference proteome</keyword>
<dbReference type="KEGG" id="dda:Dd703_0285"/>
<feature type="region of interest" description="Disordered" evidence="1">
    <location>
        <begin position="1"/>
        <end position="21"/>
    </location>
</feature>
<evidence type="ECO:0000256" key="1">
    <source>
        <dbReference type="SAM" id="MobiDB-lite"/>
    </source>
</evidence>